<dbReference type="GO" id="GO:0005886">
    <property type="term" value="C:plasma membrane"/>
    <property type="evidence" value="ECO:0007669"/>
    <property type="project" value="UniProtKB-SubCell"/>
</dbReference>
<evidence type="ECO:0000256" key="3">
    <source>
        <dbReference type="ARBA" id="ARBA00022989"/>
    </source>
</evidence>
<proteinExistence type="inferred from homology"/>
<evidence type="ECO:0000256" key="4">
    <source>
        <dbReference type="ARBA" id="ARBA00023136"/>
    </source>
</evidence>
<dbReference type="EMBL" id="JABFHI010000008">
    <property type="protein sequence ID" value="NOG32746.1"/>
    <property type="molecule type" value="Genomic_DNA"/>
</dbReference>
<dbReference type="RefSeq" id="WP_171703207.1">
    <property type="nucleotide sequence ID" value="NZ_JABFHI010000008.1"/>
</dbReference>
<keyword evidence="1 7" id="KW-1003">Cell membrane</keyword>
<organism evidence="8 9">
    <name type="scientific">Vreelandella azerica</name>
    <dbReference type="NCBI Taxonomy" id="2732867"/>
    <lineage>
        <taxon>Bacteria</taxon>
        <taxon>Pseudomonadati</taxon>
        <taxon>Pseudomonadota</taxon>
        <taxon>Gammaproteobacteria</taxon>
        <taxon>Oceanospirillales</taxon>
        <taxon>Halomonadaceae</taxon>
        <taxon>Vreelandella</taxon>
    </lineage>
</organism>
<dbReference type="PANTHER" id="PTHR38766">
    <property type="entry name" value="FLAGELLAR PROTEIN FLIO"/>
    <property type="match status" value="1"/>
</dbReference>
<protein>
    <recommendedName>
        <fullName evidence="7">Flagellar protein</fullName>
    </recommendedName>
</protein>
<keyword evidence="4 7" id="KW-0472">Membrane</keyword>
<dbReference type="InterPro" id="IPR022781">
    <property type="entry name" value="Flagellar_biosynth_FliO"/>
</dbReference>
<reference evidence="8 9" key="2">
    <citation type="submission" date="2020-06" db="EMBL/GenBank/DDBJ databases">
        <title>Halomonas songnenensis sp. nov., a moderately halophilic bacterium isolated from saline and alkaline soils.</title>
        <authorList>
            <person name="Jiang J."/>
            <person name="Pan Y."/>
        </authorList>
    </citation>
    <scope>NUCLEOTIDE SEQUENCE [LARGE SCALE GENOMIC DNA]</scope>
    <source>
        <strain evidence="8 9">TBZ9</strain>
    </source>
</reference>
<sequence length="153" mass="15753">MSDDANTAAAAGSGDAASSALQSAGSSSDALIGMAALGKTAAALALVVAIILICAALLKRWGNRHVRQGARLQVVGSTAVGNRERVVVVEIEGTWLVLGVGNGQVSKLHELPAPPDMHRDDSEEPFAQRFAHAIKRQGGTTMFSDSDKSDSSS</sequence>
<dbReference type="PANTHER" id="PTHR38766:SF1">
    <property type="entry name" value="FLAGELLAR PROTEIN FLIO"/>
    <property type="match status" value="1"/>
</dbReference>
<feature type="transmembrane region" description="Helical" evidence="7">
    <location>
        <begin position="31"/>
        <end position="58"/>
    </location>
</feature>
<comment type="subcellular location">
    <subcellularLocation>
        <location evidence="7">Cell membrane</location>
    </subcellularLocation>
    <subcellularLocation>
        <location evidence="7">Bacterial flagellum basal body</location>
    </subcellularLocation>
</comment>
<accession>A0A7Y3XBY6</accession>
<name>A0A7Y3XBY6_9GAMM</name>
<dbReference type="Proteomes" id="UP000588806">
    <property type="component" value="Unassembled WGS sequence"/>
</dbReference>
<dbReference type="GO" id="GO:0009425">
    <property type="term" value="C:bacterial-type flagellum basal body"/>
    <property type="evidence" value="ECO:0007669"/>
    <property type="project" value="UniProtKB-SubCell"/>
</dbReference>
<evidence type="ECO:0000256" key="7">
    <source>
        <dbReference type="RuleBase" id="RU362064"/>
    </source>
</evidence>
<keyword evidence="8" id="KW-0282">Flagellum</keyword>
<gene>
    <name evidence="8" type="primary">fliO</name>
    <name evidence="8" type="ORF">HLB35_15100</name>
</gene>
<evidence type="ECO:0000256" key="5">
    <source>
        <dbReference type="ARBA" id="ARBA00023143"/>
    </source>
</evidence>
<evidence type="ECO:0000256" key="1">
    <source>
        <dbReference type="ARBA" id="ARBA00022475"/>
    </source>
</evidence>
<keyword evidence="3 7" id="KW-1133">Transmembrane helix</keyword>
<evidence type="ECO:0000256" key="2">
    <source>
        <dbReference type="ARBA" id="ARBA00022692"/>
    </source>
</evidence>
<keyword evidence="5 7" id="KW-0975">Bacterial flagellum</keyword>
<keyword evidence="8" id="KW-0966">Cell projection</keyword>
<comment type="similarity">
    <text evidence="6 7">Belongs to the FliO/MopB family.</text>
</comment>
<evidence type="ECO:0000313" key="9">
    <source>
        <dbReference type="Proteomes" id="UP000588806"/>
    </source>
</evidence>
<keyword evidence="8" id="KW-0969">Cilium</keyword>
<dbReference type="AlphaFoldDB" id="A0A7Y3XBY6"/>
<dbReference type="NCBIfam" id="TIGR03500">
    <property type="entry name" value="FliO_TIGR"/>
    <property type="match status" value="1"/>
</dbReference>
<dbReference type="Pfam" id="PF04347">
    <property type="entry name" value="FliO"/>
    <property type="match status" value="1"/>
</dbReference>
<dbReference type="InterPro" id="IPR052205">
    <property type="entry name" value="FliO/MopB"/>
</dbReference>
<dbReference type="GO" id="GO:0044781">
    <property type="term" value="P:bacterial-type flagellum organization"/>
    <property type="evidence" value="ECO:0007669"/>
    <property type="project" value="UniProtKB-UniRule"/>
</dbReference>
<evidence type="ECO:0000313" key="8">
    <source>
        <dbReference type="EMBL" id="NOG32746.1"/>
    </source>
</evidence>
<keyword evidence="2 7" id="KW-0812">Transmembrane</keyword>
<evidence type="ECO:0000256" key="6">
    <source>
        <dbReference type="ARBA" id="ARBA00037937"/>
    </source>
</evidence>
<comment type="caution">
    <text evidence="8">The sequence shown here is derived from an EMBL/GenBank/DDBJ whole genome shotgun (WGS) entry which is preliminary data.</text>
</comment>
<keyword evidence="9" id="KW-1185">Reference proteome</keyword>
<reference evidence="8 9" key="1">
    <citation type="submission" date="2020-05" db="EMBL/GenBank/DDBJ databases">
        <authorList>
            <person name="Ruan W."/>
            <person name="Jeon C.O."/>
            <person name="Chun B.H."/>
        </authorList>
    </citation>
    <scope>NUCLEOTIDE SEQUENCE [LARGE SCALE GENOMIC DNA]</scope>
    <source>
        <strain evidence="8 9">TBZ9</strain>
    </source>
</reference>